<dbReference type="Pfam" id="PF13175">
    <property type="entry name" value="AAA_15"/>
    <property type="match status" value="1"/>
</dbReference>
<feature type="compositionally biased region" description="Basic and acidic residues" evidence="2">
    <location>
        <begin position="560"/>
        <end position="570"/>
    </location>
</feature>
<dbReference type="RefSeq" id="WP_052882070.1">
    <property type="nucleotide sequence ID" value="NZ_CP010904.1"/>
</dbReference>
<proteinExistence type="predicted"/>
<accession>A0A0G3EKS2</accession>
<feature type="domain" description="Endonuclease GajA/Old nuclease/RecF-like AAA" evidence="3">
    <location>
        <begin position="1"/>
        <end position="336"/>
    </location>
</feature>
<evidence type="ECO:0000313" key="5">
    <source>
        <dbReference type="Proteomes" id="UP000035268"/>
    </source>
</evidence>
<dbReference type="Proteomes" id="UP000035268">
    <property type="component" value="Chromosome"/>
</dbReference>
<protein>
    <submittedName>
        <fullName evidence="4">Chromosome segregation protein</fullName>
    </submittedName>
</protein>
<feature type="region of interest" description="Disordered" evidence="2">
    <location>
        <begin position="543"/>
        <end position="588"/>
    </location>
</feature>
<evidence type="ECO:0000313" key="4">
    <source>
        <dbReference type="EMBL" id="AKJ64774.1"/>
    </source>
</evidence>
<evidence type="ECO:0000256" key="1">
    <source>
        <dbReference type="SAM" id="Coils"/>
    </source>
</evidence>
<evidence type="ECO:0000256" key="2">
    <source>
        <dbReference type="SAM" id="MobiDB-lite"/>
    </source>
</evidence>
<gene>
    <name evidence="4" type="ORF">L21SP4_01529</name>
</gene>
<dbReference type="InterPro" id="IPR027417">
    <property type="entry name" value="P-loop_NTPase"/>
</dbReference>
<evidence type="ECO:0000259" key="3">
    <source>
        <dbReference type="Pfam" id="PF13175"/>
    </source>
</evidence>
<reference evidence="4 5" key="2">
    <citation type="journal article" date="2016" name="ISME J.">
        <title>Characterization of the first cultured representative of Verrucomicrobia subdivision 5 indicates the proposal of a novel phylum.</title>
        <authorList>
            <person name="Spring S."/>
            <person name="Bunk B."/>
            <person name="Sproer C."/>
            <person name="Schumann P."/>
            <person name="Rohde M."/>
            <person name="Tindall B.J."/>
            <person name="Klenk H.P."/>
        </authorList>
    </citation>
    <scope>NUCLEOTIDE SEQUENCE [LARGE SCALE GENOMIC DNA]</scope>
    <source>
        <strain evidence="4 5">L21-Fru-AB</strain>
    </source>
</reference>
<name>A0A0G3EKS2_9BACT</name>
<sequence length="877" mass="97847">MKYIRLRIANYRGIDASEITFGASGITLAQGPNEAGKTSLSEASWILFEFPDNSKHKKVKAISPVHRDVGPEIELEAESGPYAFTYSKRFLKKPETKLVVTKPKPENYTGRDAHDRAETILKETLDVNLWKALSIQQGDAIDQPKLTDQTSLSAALDKTAGGQPADPEEEDLFEKAREEYARYYTGTGQEKKDLQEARNSQESIEADIAEVERKLGDLYHDIDRVDTLQHELEGLKNREEELKKEVAGHTASLDEIGRFEAALETAQAKLESANKTVEAARRDRDAREDLIKASDQAAKEHGELQENSKMAFAALNQAEENFKKAQKAANKSEQNKKTADARASLRRADYEYYTNKLFLDQLRERKERIDRARESAGKAEETLAQAKIDPKALKAIEKAELDLATAKAHLDTRAPSVLLRALSKSTLHIDKAETVLDKDEVQTLSVADRLRLTVPDMLDIEITAGSSLEEHAKKVDAAQKNLDDACRSVDVADPEQARRAMEAKKDASRQVEEKNRVEKENLFDLTYEDLSKKLRSLEQSVPEYLSKRDKEPAISPDMGTAKDDRAKAESALEEANEQSESSRTSLDAARNVRDDLSAKHQEARVQIDLLKKDAERKGESLARARKAAADKDLNAAVEKAAQDVAGEEKRVRSAEEALKAKNPERVKALAETAEGSLQTTRNRRNDAQTELTQAQERLRIHGEEGLHEKLHAAQTSLERIEASNRALNRRAAAARLLFETMREERDKARQAYVAPLKEGIEHLGRLLFDDTFQVEISEDLQIASRTLSGITEPFEFLSGGTKEQLSLIFRLACSVIVAKDGGMPLVLDDALGYTDPDRLRLMGAVLAKAAKNCQIVIFTCVPERYAHIGEANVIPIR</sequence>
<dbReference type="InterPro" id="IPR041685">
    <property type="entry name" value="AAA_GajA/Old/RecF-like"/>
</dbReference>
<feature type="coiled-coil region" evidence="1">
    <location>
        <begin position="637"/>
        <end position="737"/>
    </location>
</feature>
<feature type="coiled-coil region" evidence="1">
    <location>
        <begin position="194"/>
        <end position="389"/>
    </location>
</feature>
<dbReference type="EMBL" id="CP010904">
    <property type="protein sequence ID" value="AKJ64774.1"/>
    <property type="molecule type" value="Genomic_DNA"/>
</dbReference>
<dbReference type="AlphaFoldDB" id="A0A0G3EKS2"/>
<organism evidence="4 5">
    <name type="scientific">Kiritimatiella glycovorans</name>
    <dbReference type="NCBI Taxonomy" id="1307763"/>
    <lineage>
        <taxon>Bacteria</taxon>
        <taxon>Pseudomonadati</taxon>
        <taxon>Kiritimatiellota</taxon>
        <taxon>Kiritimatiellia</taxon>
        <taxon>Kiritimatiellales</taxon>
        <taxon>Kiritimatiellaceae</taxon>
        <taxon>Kiritimatiella</taxon>
    </lineage>
</organism>
<keyword evidence="5" id="KW-1185">Reference proteome</keyword>
<keyword evidence="1" id="KW-0175">Coiled coil</keyword>
<dbReference type="KEGG" id="vbl:L21SP4_01529"/>
<dbReference type="SUPFAM" id="SSF52540">
    <property type="entry name" value="P-loop containing nucleoside triphosphate hydrolases"/>
    <property type="match status" value="1"/>
</dbReference>
<dbReference type="PANTHER" id="PTHR41259">
    <property type="entry name" value="DOUBLE-STRAND BREAK REPAIR RAD50 ATPASE, PUTATIVE-RELATED"/>
    <property type="match status" value="1"/>
</dbReference>
<dbReference type="Gene3D" id="3.40.50.300">
    <property type="entry name" value="P-loop containing nucleotide triphosphate hydrolases"/>
    <property type="match status" value="2"/>
</dbReference>
<dbReference type="STRING" id="1307763.L21SP4_01529"/>
<reference evidence="5" key="1">
    <citation type="submission" date="2015-02" db="EMBL/GenBank/DDBJ databases">
        <title>Description and complete genome sequence of the first cultured representative of the subdivision 5 of the Verrucomicrobia phylum.</title>
        <authorList>
            <person name="Spring S."/>
            <person name="Bunk B."/>
            <person name="Sproer C."/>
            <person name="Klenk H.-P."/>
        </authorList>
    </citation>
    <scope>NUCLEOTIDE SEQUENCE [LARGE SCALE GENOMIC DNA]</scope>
    <source>
        <strain evidence="5">L21-Fru-AB</strain>
    </source>
</reference>
<dbReference type="PANTHER" id="PTHR41259:SF1">
    <property type="entry name" value="DOUBLE-STRAND BREAK REPAIR RAD50 ATPASE, PUTATIVE-RELATED"/>
    <property type="match status" value="1"/>
</dbReference>